<dbReference type="GO" id="GO:0005886">
    <property type="term" value="C:plasma membrane"/>
    <property type="evidence" value="ECO:0007669"/>
    <property type="project" value="UniProtKB-SubCell"/>
</dbReference>
<organism evidence="11 12">
    <name type="scientific">Terasakiella brassicae</name>
    <dbReference type="NCBI Taxonomy" id="1634917"/>
    <lineage>
        <taxon>Bacteria</taxon>
        <taxon>Pseudomonadati</taxon>
        <taxon>Pseudomonadota</taxon>
        <taxon>Alphaproteobacteria</taxon>
        <taxon>Rhodospirillales</taxon>
        <taxon>Terasakiellaceae</taxon>
        <taxon>Terasakiella</taxon>
    </lineage>
</organism>
<feature type="domain" description="Mechanosensitive ion channel MscS" evidence="8">
    <location>
        <begin position="107"/>
        <end position="172"/>
    </location>
</feature>
<evidence type="ECO:0000256" key="1">
    <source>
        <dbReference type="ARBA" id="ARBA00004651"/>
    </source>
</evidence>
<feature type="transmembrane region" description="Helical" evidence="7">
    <location>
        <begin position="91"/>
        <end position="120"/>
    </location>
</feature>
<dbReference type="SUPFAM" id="SSF50182">
    <property type="entry name" value="Sm-like ribonucleoproteins"/>
    <property type="match status" value="1"/>
</dbReference>
<keyword evidence="7" id="KW-0997">Cell inner membrane</keyword>
<dbReference type="InterPro" id="IPR011014">
    <property type="entry name" value="MscS_channel_TM-2"/>
</dbReference>
<keyword evidence="7" id="KW-0406">Ion transport</keyword>
<feature type="transmembrane region" description="Helical" evidence="7">
    <location>
        <begin position="12"/>
        <end position="37"/>
    </location>
</feature>
<dbReference type="InterPro" id="IPR049142">
    <property type="entry name" value="MS_channel_1st"/>
</dbReference>
<evidence type="ECO:0000256" key="2">
    <source>
        <dbReference type="ARBA" id="ARBA00008017"/>
    </source>
</evidence>
<reference evidence="11" key="2">
    <citation type="submission" date="2020-09" db="EMBL/GenBank/DDBJ databases">
        <authorList>
            <person name="Sun Q."/>
            <person name="Zhou Y."/>
        </authorList>
    </citation>
    <scope>NUCLEOTIDE SEQUENCE</scope>
    <source>
        <strain evidence="11">CGMCC 1.15254</strain>
    </source>
</reference>
<dbReference type="InterPro" id="IPR045275">
    <property type="entry name" value="MscS_archaea/bacteria_type"/>
</dbReference>
<dbReference type="Pfam" id="PF05552">
    <property type="entry name" value="MS_channel_1st_1"/>
    <property type="match status" value="1"/>
</dbReference>
<dbReference type="InterPro" id="IPR023408">
    <property type="entry name" value="MscS_beta-dom_sf"/>
</dbReference>
<reference evidence="11" key="1">
    <citation type="journal article" date="2014" name="Int. J. Syst. Evol. Microbiol.">
        <title>Complete genome sequence of Corynebacterium casei LMG S-19264T (=DSM 44701T), isolated from a smear-ripened cheese.</title>
        <authorList>
            <consortium name="US DOE Joint Genome Institute (JGI-PGF)"/>
            <person name="Walter F."/>
            <person name="Albersmeier A."/>
            <person name="Kalinowski J."/>
            <person name="Ruckert C."/>
        </authorList>
    </citation>
    <scope>NUCLEOTIDE SEQUENCE</scope>
    <source>
        <strain evidence="11">CGMCC 1.15254</strain>
    </source>
</reference>
<proteinExistence type="inferred from homology"/>
<dbReference type="Pfam" id="PF00924">
    <property type="entry name" value="MS_channel_2nd"/>
    <property type="match status" value="1"/>
</dbReference>
<dbReference type="PANTHER" id="PTHR30221:SF1">
    <property type="entry name" value="SMALL-CONDUCTANCE MECHANOSENSITIVE CHANNEL"/>
    <property type="match status" value="1"/>
</dbReference>
<evidence type="ECO:0000256" key="3">
    <source>
        <dbReference type="ARBA" id="ARBA00022475"/>
    </source>
</evidence>
<evidence type="ECO:0000313" key="11">
    <source>
        <dbReference type="EMBL" id="GGF62566.1"/>
    </source>
</evidence>
<keyword evidence="4 7" id="KW-0812">Transmembrane</keyword>
<dbReference type="Gene3D" id="2.30.30.60">
    <property type="match status" value="1"/>
</dbReference>
<dbReference type="InterPro" id="IPR049278">
    <property type="entry name" value="MS_channel_C"/>
</dbReference>
<dbReference type="Pfam" id="PF21082">
    <property type="entry name" value="MS_channel_3rd"/>
    <property type="match status" value="1"/>
</dbReference>
<comment type="subunit">
    <text evidence="7">Homoheptamer.</text>
</comment>
<dbReference type="InterPro" id="IPR006685">
    <property type="entry name" value="MscS_channel_2nd"/>
</dbReference>
<evidence type="ECO:0000259" key="8">
    <source>
        <dbReference type="Pfam" id="PF00924"/>
    </source>
</evidence>
<protein>
    <recommendedName>
        <fullName evidence="7">Small-conductance mechanosensitive channel</fullName>
    </recommendedName>
</protein>
<dbReference type="Pfam" id="PF21088">
    <property type="entry name" value="MS_channel_1st"/>
    <property type="match status" value="1"/>
</dbReference>
<keyword evidence="5 7" id="KW-1133">Transmembrane helix</keyword>
<evidence type="ECO:0000259" key="9">
    <source>
        <dbReference type="Pfam" id="PF21082"/>
    </source>
</evidence>
<feature type="transmembrane region" description="Helical" evidence="7">
    <location>
        <begin position="58"/>
        <end position="79"/>
    </location>
</feature>
<evidence type="ECO:0000256" key="6">
    <source>
        <dbReference type="ARBA" id="ARBA00023136"/>
    </source>
</evidence>
<dbReference type="SUPFAM" id="SSF82689">
    <property type="entry name" value="Mechanosensitive channel protein MscS (YggB), C-terminal domain"/>
    <property type="match status" value="1"/>
</dbReference>
<sequence>MSESVEQTVQTVIDFVAMYGLQVIAAIIILIVGFWFAAYSKRKCHDLLMKSPNVDEMLAGFLATLVKYIVVAVTVLAVLNKFGIETTSLIAVLGAAGLAIGLALQGTLSNVAAGVMILFLRPFKVGQFVDIGGVSGTVKGVSLFTTELATGDNVQILLPNSRVWGSAILNYSAHATRRVDLLMGIAYDDDINKAMAVIEELAKADDRIKQDPAPVLAVGDLADSSVNIIVRVWVNASDYWGVRWSLTKSIKEAFDENGISIPFPQQVVHHVNASADTE</sequence>
<evidence type="ECO:0000256" key="4">
    <source>
        <dbReference type="ARBA" id="ARBA00022692"/>
    </source>
</evidence>
<dbReference type="RefSeq" id="WP_188663571.1">
    <property type="nucleotide sequence ID" value="NZ_BMHV01000009.1"/>
</dbReference>
<comment type="subcellular location">
    <subcellularLocation>
        <location evidence="7">Cell inner membrane</location>
        <topology evidence="7">Multi-pass membrane protein</topology>
    </subcellularLocation>
    <subcellularLocation>
        <location evidence="1">Cell membrane</location>
        <topology evidence="1">Multi-pass membrane protein</topology>
    </subcellularLocation>
</comment>
<evidence type="ECO:0000256" key="7">
    <source>
        <dbReference type="RuleBase" id="RU369025"/>
    </source>
</evidence>
<keyword evidence="7" id="KW-0813">Transport</keyword>
<comment type="caution">
    <text evidence="11">The sequence shown here is derived from an EMBL/GenBank/DDBJ whole genome shotgun (WGS) entry which is preliminary data.</text>
</comment>
<dbReference type="InterPro" id="IPR011066">
    <property type="entry name" value="MscS_channel_C_sf"/>
</dbReference>
<feature type="domain" description="Mechanosensitive ion channel transmembrane helices 2/3" evidence="10">
    <location>
        <begin position="64"/>
        <end position="105"/>
    </location>
</feature>
<dbReference type="InterPro" id="IPR008910">
    <property type="entry name" value="MSC_TM_helix"/>
</dbReference>
<evidence type="ECO:0000256" key="5">
    <source>
        <dbReference type="ARBA" id="ARBA00022989"/>
    </source>
</evidence>
<comment type="caution">
    <text evidence="7">Lacks conserved residue(s) required for the propagation of feature annotation.</text>
</comment>
<feature type="domain" description="Mechanosensitive ion channel MscS C-terminal" evidence="9">
    <location>
        <begin position="184"/>
        <end position="261"/>
    </location>
</feature>
<dbReference type="InterPro" id="IPR010920">
    <property type="entry name" value="LSM_dom_sf"/>
</dbReference>
<evidence type="ECO:0000259" key="10">
    <source>
        <dbReference type="Pfam" id="PF21088"/>
    </source>
</evidence>
<dbReference type="Gene3D" id="3.30.70.100">
    <property type="match status" value="1"/>
</dbReference>
<name>A0A917BZC6_9PROT</name>
<keyword evidence="12" id="KW-1185">Reference proteome</keyword>
<dbReference type="PANTHER" id="PTHR30221">
    <property type="entry name" value="SMALL-CONDUCTANCE MECHANOSENSITIVE CHANNEL"/>
    <property type="match status" value="1"/>
</dbReference>
<keyword evidence="7" id="KW-0407">Ion channel</keyword>
<accession>A0A917BZC6</accession>
<comment type="similarity">
    <text evidence="2 7">Belongs to the MscS (TC 1.A.23) family.</text>
</comment>
<comment type="function">
    <text evidence="7">Mechanosensitive channel that participates in the regulation of osmotic pressure changes within the cell, opening in response to stretch forces in the membrane lipid bilayer, without the need for other proteins. Contributes to normal resistance to hypoosmotic shock. Forms an ion channel of 1.0 nanosiemens conductance with a slight preference for anions.</text>
</comment>
<dbReference type="SUPFAM" id="SSF82861">
    <property type="entry name" value="Mechanosensitive channel protein MscS (YggB), transmembrane region"/>
    <property type="match status" value="1"/>
</dbReference>
<dbReference type="Gene3D" id="1.10.287.1260">
    <property type="match status" value="1"/>
</dbReference>
<evidence type="ECO:0000313" key="12">
    <source>
        <dbReference type="Proteomes" id="UP000632498"/>
    </source>
</evidence>
<dbReference type="GO" id="GO:0008381">
    <property type="term" value="F:mechanosensitive monoatomic ion channel activity"/>
    <property type="evidence" value="ECO:0007669"/>
    <property type="project" value="InterPro"/>
</dbReference>
<dbReference type="Proteomes" id="UP000632498">
    <property type="component" value="Unassembled WGS sequence"/>
</dbReference>
<gene>
    <name evidence="11" type="ORF">GCM10011332_15530</name>
</gene>
<dbReference type="EMBL" id="BMHV01000009">
    <property type="protein sequence ID" value="GGF62566.1"/>
    <property type="molecule type" value="Genomic_DNA"/>
</dbReference>
<keyword evidence="3" id="KW-1003">Cell membrane</keyword>
<keyword evidence="6 7" id="KW-0472">Membrane</keyword>
<dbReference type="AlphaFoldDB" id="A0A917BZC6"/>